<organism evidence="1 2">
    <name type="scientific">Cloeon dipterum</name>
    <dbReference type="NCBI Taxonomy" id="197152"/>
    <lineage>
        <taxon>Eukaryota</taxon>
        <taxon>Metazoa</taxon>
        <taxon>Ecdysozoa</taxon>
        <taxon>Arthropoda</taxon>
        <taxon>Hexapoda</taxon>
        <taxon>Insecta</taxon>
        <taxon>Pterygota</taxon>
        <taxon>Palaeoptera</taxon>
        <taxon>Ephemeroptera</taxon>
        <taxon>Pisciforma</taxon>
        <taxon>Baetidae</taxon>
        <taxon>Cloeon</taxon>
    </lineage>
</organism>
<dbReference type="Gene3D" id="3.80.10.10">
    <property type="entry name" value="Ribonuclease Inhibitor"/>
    <property type="match status" value="1"/>
</dbReference>
<protein>
    <submittedName>
        <fullName evidence="1">Uncharacterized protein</fullName>
    </submittedName>
</protein>
<dbReference type="AlphaFoldDB" id="A0A8S1E3T6"/>
<gene>
    <name evidence="1" type="ORF">CLODIP_2_CD16356</name>
</gene>
<dbReference type="EMBL" id="CADEPI010000521">
    <property type="protein sequence ID" value="CAB3386931.1"/>
    <property type="molecule type" value="Genomic_DNA"/>
</dbReference>
<dbReference type="SUPFAM" id="SSF52047">
    <property type="entry name" value="RNI-like"/>
    <property type="match status" value="1"/>
</dbReference>
<keyword evidence="2" id="KW-1185">Reference proteome</keyword>
<reference evidence="1 2" key="1">
    <citation type="submission" date="2020-04" db="EMBL/GenBank/DDBJ databases">
        <authorList>
            <person name="Alioto T."/>
            <person name="Alioto T."/>
            <person name="Gomez Garrido J."/>
        </authorList>
    </citation>
    <scope>NUCLEOTIDE SEQUENCE [LARGE SCALE GENOMIC DNA]</scope>
</reference>
<sequence>MEFFRTLVSLGTSENVATTLSTEDALQLTKKRLQNLRRRRLGLQQLAVREISKQLTFYLTHPDELEKLKSLPGALRDKILQVLMKRKCFDKQGEKMEFENLKEFFPLLLSPRTRYIELNGILTFCPGWYTDKESKNVIKSCVELLKQIEARAPNVETLVINRNNPFDTDNQGIDATLGNAEFNQDMVKSLLKMQNLNRLNVNVYFIQLTDVLKICKNLSRLEYINVGMIMHDDYDKPAIEEVLTSFRNLKELIFEIFRGDHDWLGCICTQNLPNIELVQYDPNKISEWIHLHINSGRYHGLDFPGASNLRHIFMNGRRDSSEVKEAMPTLFPKVTCLMVKNISCPSLEEHVMPNFNNIRQLQLLDSCGSENFEKYLTTYGQKLQSLYLGNGLEDSTIDLESIFKFCPKLEKLSLVNVCLKTPPSKSKLELFAELMELEWVFYFNHSCFAPIDQQMMVLSNILSAPKLEKVKLEGRFLNEKDLLILNSLIQEKRILKNLHTLRVYFNYQISEAFANVLKSACAFLPKLTDFRFGLRNKREDPILANQSIVSSDSVCEMKMNGVFESEN</sequence>
<dbReference type="InterPro" id="IPR032675">
    <property type="entry name" value="LRR_dom_sf"/>
</dbReference>
<name>A0A8S1E3T6_9INSE</name>
<proteinExistence type="predicted"/>
<evidence type="ECO:0000313" key="2">
    <source>
        <dbReference type="Proteomes" id="UP000494165"/>
    </source>
</evidence>
<comment type="caution">
    <text evidence="1">The sequence shown here is derived from an EMBL/GenBank/DDBJ whole genome shotgun (WGS) entry which is preliminary data.</text>
</comment>
<accession>A0A8S1E3T6</accession>
<evidence type="ECO:0000313" key="1">
    <source>
        <dbReference type="EMBL" id="CAB3386931.1"/>
    </source>
</evidence>
<dbReference type="Proteomes" id="UP000494165">
    <property type="component" value="Unassembled WGS sequence"/>
</dbReference>
<dbReference type="OrthoDB" id="5213490at2759"/>